<dbReference type="Gene3D" id="3.30.565.10">
    <property type="entry name" value="Histidine kinase-like ATPase, C-terminal domain"/>
    <property type="match status" value="1"/>
</dbReference>
<evidence type="ECO:0000256" key="1">
    <source>
        <dbReference type="SAM" id="Phobius"/>
    </source>
</evidence>
<keyword evidence="1" id="KW-0812">Transmembrane</keyword>
<feature type="transmembrane region" description="Helical" evidence="1">
    <location>
        <begin position="121"/>
        <end position="154"/>
    </location>
</feature>
<accession>A0A6J6J611</accession>
<feature type="transmembrane region" description="Helical" evidence="1">
    <location>
        <begin position="91"/>
        <end position="109"/>
    </location>
</feature>
<gene>
    <name evidence="2" type="ORF">UFOPK2001_00580</name>
</gene>
<protein>
    <submittedName>
        <fullName evidence="2">Unannotated protein</fullName>
    </submittedName>
</protein>
<dbReference type="SUPFAM" id="SSF55874">
    <property type="entry name" value="ATPase domain of HSP90 chaperone/DNA topoisomerase II/histidine kinase"/>
    <property type="match status" value="1"/>
</dbReference>
<sequence length="404" mass="43739">MANLSKWNPFNFISDSGPERFAVGRVNILLARIFAIGGLAVGLQMLLNAWGQRELLSPWFFWLGFVSVAAGQLGLIYGAFFSGKNYFWQRWYANSIGLVIVTWFFAVPPGTDLGENFYPWAWWGVGLAAVAWIAGLPPVAAIGLFVALDVYWFVARFSPSYGAAELWLNVQDTLLTFLFAAVLGSLILVTRYEAAKVDLASERKLAAAADQARAEAAIREKARLDALVHDKVLTTLLLAAKASTPEERESVVGMAISAITALNSVPHESSDSRINGSSLFAALEKIALAQLGDLAVTRTEIDTVWVPETVATALSAAMLQAIANSQLHAGTGANRELHLKGHKNGLKIVIKDDGRGFRMSRVPKNRLGIRVSIVERLESVGGRAFIDSRPGAGANIILEWGTDA</sequence>
<dbReference type="InterPro" id="IPR036890">
    <property type="entry name" value="HATPase_C_sf"/>
</dbReference>
<feature type="transmembrane region" description="Helical" evidence="1">
    <location>
        <begin position="29"/>
        <end position="47"/>
    </location>
</feature>
<name>A0A6J6J611_9ZZZZ</name>
<dbReference type="AlphaFoldDB" id="A0A6J6J611"/>
<feature type="transmembrane region" description="Helical" evidence="1">
    <location>
        <begin position="166"/>
        <end position="189"/>
    </location>
</feature>
<reference evidence="2" key="1">
    <citation type="submission" date="2020-05" db="EMBL/GenBank/DDBJ databases">
        <authorList>
            <person name="Chiriac C."/>
            <person name="Salcher M."/>
            <person name="Ghai R."/>
            <person name="Kavagutti S V."/>
        </authorList>
    </citation>
    <scope>NUCLEOTIDE SEQUENCE</scope>
</reference>
<feature type="transmembrane region" description="Helical" evidence="1">
    <location>
        <begin position="59"/>
        <end position="79"/>
    </location>
</feature>
<proteinExistence type="predicted"/>
<keyword evidence="1" id="KW-0472">Membrane</keyword>
<organism evidence="2">
    <name type="scientific">freshwater metagenome</name>
    <dbReference type="NCBI Taxonomy" id="449393"/>
    <lineage>
        <taxon>unclassified sequences</taxon>
        <taxon>metagenomes</taxon>
        <taxon>ecological metagenomes</taxon>
    </lineage>
</organism>
<keyword evidence="1" id="KW-1133">Transmembrane helix</keyword>
<evidence type="ECO:0000313" key="2">
    <source>
        <dbReference type="EMBL" id="CAB4631953.1"/>
    </source>
</evidence>
<dbReference type="EMBL" id="CAEZVN010000043">
    <property type="protein sequence ID" value="CAB4631953.1"/>
    <property type="molecule type" value="Genomic_DNA"/>
</dbReference>